<dbReference type="InterPro" id="IPR050351">
    <property type="entry name" value="BphY/WalK/GraS-like"/>
</dbReference>
<feature type="domain" description="Histidine kinase" evidence="10">
    <location>
        <begin position="180"/>
        <end position="410"/>
    </location>
</feature>
<keyword evidence="4" id="KW-0597">Phosphoprotein</keyword>
<dbReference type="GO" id="GO:0005886">
    <property type="term" value="C:plasma membrane"/>
    <property type="evidence" value="ECO:0007669"/>
    <property type="project" value="UniProtKB-SubCell"/>
</dbReference>
<dbReference type="PRINTS" id="PR00344">
    <property type="entry name" value="BCTRLSENSOR"/>
</dbReference>
<evidence type="ECO:0000256" key="2">
    <source>
        <dbReference type="ARBA" id="ARBA00004236"/>
    </source>
</evidence>
<gene>
    <name evidence="11" type="ORF">SAMN05421748_101435</name>
</gene>
<feature type="compositionally biased region" description="Basic and acidic residues" evidence="9">
    <location>
        <begin position="37"/>
        <end position="54"/>
    </location>
</feature>
<keyword evidence="7" id="KW-0902">Two-component regulatory system</keyword>
<dbReference type="InterPro" id="IPR036097">
    <property type="entry name" value="HisK_dim/P_sf"/>
</dbReference>
<evidence type="ECO:0000256" key="3">
    <source>
        <dbReference type="ARBA" id="ARBA00012438"/>
    </source>
</evidence>
<comment type="catalytic activity">
    <reaction evidence="1">
        <text>ATP + protein L-histidine = ADP + protein N-phospho-L-histidine.</text>
        <dbReference type="EC" id="2.7.13.3"/>
    </reaction>
</comment>
<keyword evidence="5" id="KW-0808">Transferase</keyword>
<dbReference type="Proteomes" id="UP000219612">
    <property type="component" value="Unassembled WGS sequence"/>
</dbReference>
<accession>A0A285F3I9</accession>
<evidence type="ECO:0000313" key="11">
    <source>
        <dbReference type="EMBL" id="SNY05284.1"/>
    </source>
</evidence>
<dbReference type="Pfam" id="PF00512">
    <property type="entry name" value="HisKA"/>
    <property type="match status" value="1"/>
</dbReference>
<dbReference type="GO" id="GO:0004721">
    <property type="term" value="F:phosphoprotein phosphatase activity"/>
    <property type="evidence" value="ECO:0007669"/>
    <property type="project" value="TreeGrafter"/>
</dbReference>
<organism evidence="11 12">
    <name type="scientific">Paractinoplanes atraurantiacus</name>
    <dbReference type="NCBI Taxonomy" id="1036182"/>
    <lineage>
        <taxon>Bacteria</taxon>
        <taxon>Bacillati</taxon>
        <taxon>Actinomycetota</taxon>
        <taxon>Actinomycetes</taxon>
        <taxon>Micromonosporales</taxon>
        <taxon>Micromonosporaceae</taxon>
        <taxon>Paractinoplanes</taxon>
    </lineage>
</organism>
<dbReference type="Gene3D" id="1.10.287.130">
    <property type="match status" value="1"/>
</dbReference>
<dbReference type="RefSeq" id="WP_245922746.1">
    <property type="nucleotide sequence ID" value="NZ_OBDY01000001.1"/>
</dbReference>
<dbReference type="InterPro" id="IPR005467">
    <property type="entry name" value="His_kinase_dom"/>
</dbReference>
<dbReference type="PROSITE" id="PS50109">
    <property type="entry name" value="HIS_KIN"/>
    <property type="match status" value="1"/>
</dbReference>
<dbReference type="InterPro" id="IPR036890">
    <property type="entry name" value="HATPase_C_sf"/>
</dbReference>
<dbReference type="InterPro" id="IPR003661">
    <property type="entry name" value="HisK_dim/P_dom"/>
</dbReference>
<dbReference type="GO" id="GO:0016036">
    <property type="term" value="P:cellular response to phosphate starvation"/>
    <property type="evidence" value="ECO:0007669"/>
    <property type="project" value="TreeGrafter"/>
</dbReference>
<dbReference type="CDD" id="cd00082">
    <property type="entry name" value="HisKA"/>
    <property type="match status" value="1"/>
</dbReference>
<evidence type="ECO:0000256" key="6">
    <source>
        <dbReference type="ARBA" id="ARBA00022777"/>
    </source>
</evidence>
<dbReference type="EC" id="2.7.13.3" evidence="3"/>
<comment type="subcellular location">
    <subcellularLocation>
        <location evidence="2">Cell membrane</location>
    </subcellularLocation>
</comment>
<reference evidence="11 12" key="1">
    <citation type="submission" date="2017-09" db="EMBL/GenBank/DDBJ databases">
        <authorList>
            <person name="Ehlers B."/>
            <person name="Leendertz F.H."/>
        </authorList>
    </citation>
    <scope>NUCLEOTIDE SEQUENCE [LARGE SCALE GENOMIC DNA]</scope>
    <source>
        <strain evidence="11 12">CGMCC 4.6857</strain>
    </source>
</reference>
<dbReference type="InterPro" id="IPR003594">
    <property type="entry name" value="HATPase_dom"/>
</dbReference>
<proteinExistence type="predicted"/>
<evidence type="ECO:0000313" key="12">
    <source>
        <dbReference type="Proteomes" id="UP000219612"/>
    </source>
</evidence>
<evidence type="ECO:0000256" key="7">
    <source>
        <dbReference type="ARBA" id="ARBA00023012"/>
    </source>
</evidence>
<evidence type="ECO:0000256" key="5">
    <source>
        <dbReference type="ARBA" id="ARBA00022679"/>
    </source>
</evidence>
<dbReference type="FunFam" id="3.30.565.10:FF:000006">
    <property type="entry name" value="Sensor histidine kinase WalK"/>
    <property type="match status" value="1"/>
</dbReference>
<name>A0A285F3I9_9ACTN</name>
<dbReference type="EMBL" id="OBDY01000001">
    <property type="protein sequence ID" value="SNY05284.1"/>
    <property type="molecule type" value="Genomic_DNA"/>
</dbReference>
<dbReference type="SUPFAM" id="SSF47384">
    <property type="entry name" value="Homodimeric domain of signal transducing histidine kinase"/>
    <property type="match status" value="1"/>
</dbReference>
<keyword evidence="12" id="KW-1185">Reference proteome</keyword>
<dbReference type="PANTHER" id="PTHR45453:SF1">
    <property type="entry name" value="PHOSPHATE REGULON SENSOR PROTEIN PHOR"/>
    <property type="match status" value="1"/>
</dbReference>
<feature type="region of interest" description="Disordered" evidence="9">
    <location>
        <begin position="31"/>
        <end position="62"/>
    </location>
</feature>
<evidence type="ECO:0000256" key="1">
    <source>
        <dbReference type="ARBA" id="ARBA00000085"/>
    </source>
</evidence>
<dbReference type="SMART" id="SM00387">
    <property type="entry name" value="HATPase_c"/>
    <property type="match status" value="1"/>
</dbReference>
<dbReference type="SMART" id="SM00388">
    <property type="entry name" value="HisKA"/>
    <property type="match status" value="1"/>
</dbReference>
<dbReference type="Gene3D" id="3.30.565.10">
    <property type="entry name" value="Histidine kinase-like ATPase, C-terminal domain"/>
    <property type="match status" value="1"/>
</dbReference>
<sequence>MDLVYGTLLTLVALAVGVAAGVFIARARRSPGSDAAASRKDEGGRAIDTDEPHTGKHSMKGLGRKSLDSLRVGVVVLDAEDHPVLVNPAARAMGLLRSGGAPGTIAAHPILRTLAGQVRRTGVRREVELDLPHGRAGAAQAPLGLHLRAVALNSTHVAVEAADVTESHRLARVRRDFVANVSHELKTPIGALQLLAEALLDATEVPAAEAVEGEEANEDLLAARRFAERIHHESARMGRLVNELLELTRLQGAEPLPTPEPVAVDWIIAEVIDRTRTTASAKNIEVVYSGPKGATVYGSDSQVATAVTNLVENAIAYSGDDTKVELTLRNDDDWVEIDVADQGIGIAPHDVDRIFERFYRADQARSRSTGGTGLGLAIVKHIATNHGGRVDVTSSLGDGSTFTLRLPARPPEAPLPLPTAIEIESGAGGR</sequence>
<evidence type="ECO:0000256" key="9">
    <source>
        <dbReference type="SAM" id="MobiDB-lite"/>
    </source>
</evidence>
<dbReference type="InterPro" id="IPR004358">
    <property type="entry name" value="Sig_transdc_His_kin-like_C"/>
</dbReference>
<dbReference type="SUPFAM" id="SSF55874">
    <property type="entry name" value="ATPase domain of HSP90 chaperone/DNA topoisomerase II/histidine kinase"/>
    <property type="match status" value="1"/>
</dbReference>
<dbReference type="PANTHER" id="PTHR45453">
    <property type="entry name" value="PHOSPHATE REGULON SENSOR PROTEIN PHOR"/>
    <property type="match status" value="1"/>
</dbReference>
<dbReference type="AlphaFoldDB" id="A0A285F3I9"/>
<evidence type="ECO:0000259" key="10">
    <source>
        <dbReference type="PROSITE" id="PS50109"/>
    </source>
</evidence>
<dbReference type="GO" id="GO:0000155">
    <property type="term" value="F:phosphorelay sensor kinase activity"/>
    <property type="evidence" value="ECO:0007669"/>
    <property type="project" value="InterPro"/>
</dbReference>
<evidence type="ECO:0000256" key="8">
    <source>
        <dbReference type="ARBA" id="ARBA00039401"/>
    </source>
</evidence>
<keyword evidence="6 11" id="KW-0418">Kinase</keyword>
<evidence type="ECO:0000256" key="4">
    <source>
        <dbReference type="ARBA" id="ARBA00022553"/>
    </source>
</evidence>
<protein>
    <recommendedName>
        <fullName evidence="8">Sensor-like histidine kinase SenX3</fullName>
        <ecNumber evidence="3">2.7.13.3</ecNumber>
    </recommendedName>
</protein>
<dbReference type="CDD" id="cd00075">
    <property type="entry name" value="HATPase"/>
    <property type="match status" value="1"/>
</dbReference>
<dbReference type="Pfam" id="PF02518">
    <property type="entry name" value="HATPase_c"/>
    <property type="match status" value="1"/>
</dbReference>